<dbReference type="HOGENOM" id="CLU_024199_1_0_1"/>
<gene>
    <name evidence="2" type="ORF">BOTBODRAFT_145876</name>
</gene>
<dbReference type="AlphaFoldDB" id="A0A067MDZ8"/>
<keyword evidence="3" id="KW-1185">Reference proteome</keyword>
<feature type="domain" description="F-box" evidence="1">
    <location>
        <begin position="51"/>
        <end position="95"/>
    </location>
</feature>
<evidence type="ECO:0000259" key="1">
    <source>
        <dbReference type="Pfam" id="PF12937"/>
    </source>
</evidence>
<dbReference type="EMBL" id="KL198040">
    <property type="protein sequence ID" value="KDQ13983.1"/>
    <property type="molecule type" value="Genomic_DNA"/>
</dbReference>
<dbReference type="InParanoid" id="A0A067MDZ8"/>
<proteinExistence type="predicted"/>
<dbReference type="STRING" id="930990.A0A067MDZ8"/>
<dbReference type="SUPFAM" id="SSF81383">
    <property type="entry name" value="F-box domain"/>
    <property type="match status" value="1"/>
</dbReference>
<name>A0A067MDZ8_BOTB1</name>
<dbReference type="Proteomes" id="UP000027195">
    <property type="component" value="Unassembled WGS sequence"/>
</dbReference>
<protein>
    <recommendedName>
        <fullName evidence="1">F-box domain-containing protein</fullName>
    </recommendedName>
</protein>
<dbReference type="SUPFAM" id="SSF52047">
    <property type="entry name" value="RNI-like"/>
    <property type="match status" value="1"/>
</dbReference>
<organism evidence="2 3">
    <name type="scientific">Botryobasidium botryosum (strain FD-172 SS1)</name>
    <dbReference type="NCBI Taxonomy" id="930990"/>
    <lineage>
        <taxon>Eukaryota</taxon>
        <taxon>Fungi</taxon>
        <taxon>Dikarya</taxon>
        <taxon>Basidiomycota</taxon>
        <taxon>Agaricomycotina</taxon>
        <taxon>Agaricomycetes</taxon>
        <taxon>Cantharellales</taxon>
        <taxon>Botryobasidiaceae</taxon>
        <taxon>Botryobasidium</taxon>
    </lineage>
</organism>
<sequence>MERSNSLLRLDRELDALARARDSVVEAVTNGIGDRLSKVKPLRNQFAPVYRLPDEILSYIFMLLHDSSDWSIGRTASHVSSVWRQVAVNTPRLWSGINKLNQLFVETCISRSKNAPLSIVICEPYLHPPSQMRKAACGAVAKRCVAALVPHSHRWERLSLRDLAWSDILPLFHAPAPRLKDLSLKFLADCPNDVLPSMSLRPFGGNSSQLRALHLADAPIPPSPSTLYPHLTSLWLGYAGDGNTPLYQSQLLDILKSTPYLEQLNLYEVTVSGSPGVIASPSIDLPKLGRVYTDSLDSWILRFILGSVYAPAIHTIEATSIFLGNDLASFFPLRERLERSIPSLLKFTSVEFEVLDYSDEEDFASVGIKGLVGQITLLAVDFYTQPGCIAHPIFCGLGRDLPLPLLTSLTITGLEDDRIDVSQIVDTLANLPTLQYLKFRKCSASFIDALVDIPIRTICPDFRSISHEHPY</sequence>
<accession>A0A067MDZ8</accession>
<dbReference type="Pfam" id="PF12937">
    <property type="entry name" value="F-box-like"/>
    <property type="match status" value="1"/>
</dbReference>
<dbReference type="Gene3D" id="1.20.1280.50">
    <property type="match status" value="1"/>
</dbReference>
<dbReference type="InterPro" id="IPR036047">
    <property type="entry name" value="F-box-like_dom_sf"/>
</dbReference>
<reference evidence="3" key="1">
    <citation type="journal article" date="2014" name="Proc. Natl. Acad. Sci. U.S.A.">
        <title>Extensive sampling of basidiomycete genomes demonstrates inadequacy of the white-rot/brown-rot paradigm for wood decay fungi.</title>
        <authorList>
            <person name="Riley R."/>
            <person name="Salamov A.A."/>
            <person name="Brown D.W."/>
            <person name="Nagy L.G."/>
            <person name="Floudas D."/>
            <person name="Held B.W."/>
            <person name="Levasseur A."/>
            <person name="Lombard V."/>
            <person name="Morin E."/>
            <person name="Otillar R."/>
            <person name="Lindquist E.A."/>
            <person name="Sun H."/>
            <person name="LaButti K.M."/>
            <person name="Schmutz J."/>
            <person name="Jabbour D."/>
            <person name="Luo H."/>
            <person name="Baker S.E."/>
            <person name="Pisabarro A.G."/>
            <person name="Walton J.D."/>
            <person name="Blanchette R.A."/>
            <person name="Henrissat B."/>
            <person name="Martin F."/>
            <person name="Cullen D."/>
            <person name="Hibbett D.S."/>
            <person name="Grigoriev I.V."/>
        </authorList>
    </citation>
    <scope>NUCLEOTIDE SEQUENCE [LARGE SCALE GENOMIC DNA]</scope>
    <source>
        <strain evidence="3">FD-172 SS1</strain>
    </source>
</reference>
<evidence type="ECO:0000313" key="3">
    <source>
        <dbReference type="Proteomes" id="UP000027195"/>
    </source>
</evidence>
<dbReference type="InterPro" id="IPR001810">
    <property type="entry name" value="F-box_dom"/>
</dbReference>
<dbReference type="OrthoDB" id="3221235at2759"/>
<evidence type="ECO:0000313" key="2">
    <source>
        <dbReference type="EMBL" id="KDQ13983.1"/>
    </source>
</evidence>